<name>A0A1Y5RCW5_9RHOB</name>
<feature type="transmembrane region" description="Helical" evidence="1">
    <location>
        <begin position="96"/>
        <end position="117"/>
    </location>
</feature>
<evidence type="ECO:0000256" key="1">
    <source>
        <dbReference type="SAM" id="Phobius"/>
    </source>
</evidence>
<sequence>MTTRVTSLLNARSVLWLAFFAAIVLAWAVMYMMAIMSGLDLIGRPVGENMMPMVTFGVLFPMWAIMMAAMMLPTLVPTLRSYEDLMVSANGTRAGWTGVLLGYFIVWVGFAALISVVQVGLIAAGAIDALGIAHSALLAGALLIAVGAYQFTRAKEICHGVCHSPMMYFVGHWRTGFGGGLRMGLGLGAFCVGCCWGFMALGFVGGVMSLLWMGLATVFMILEKVPSIGHVITKPAGVVLIAAGIVLPVWAYL</sequence>
<keyword evidence="3" id="KW-1185">Reference proteome</keyword>
<dbReference type="RefSeq" id="WP_143515310.1">
    <property type="nucleotide sequence ID" value="NZ_FWFT01000001.1"/>
</dbReference>
<evidence type="ECO:0008006" key="4">
    <source>
        <dbReference type="Google" id="ProtNLM"/>
    </source>
</evidence>
<protein>
    <recommendedName>
        <fullName evidence="4">Metal-binding integral membrane protein</fullName>
    </recommendedName>
</protein>
<dbReference type="OrthoDB" id="164118at2"/>
<keyword evidence="1" id="KW-0812">Transmembrane</keyword>
<feature type="transmembrane region" description="Helical" evidence="1">
    <location>
        <begin position="54"/>
        <end position="76"/>
    </location>
</feature>
<dbReference type="EMBL" id="FWFT01000001">
    <property type="protein sequence ID" value="SLN14161.1"/>
    <property type="molecule type" value="Genomic_DNA"/>
</dbReference>
<reference evidence="2 3" key="1">
    <citation type="submission" date="2017-03" db="EMBL/GenBank/DDBJ databases">
        <authorList>
            <person name="Afonso C.L."/>
            <person name="Miller P.J."/>
            <person name="Scott M.A."/>
            <person name="Spackman E."/>
            <person name="Goraichik I."/>
            <person name="Dimitrov K.M."/>
            <person name="Suarez D.L."/>
            <person name="Swayne D.E."/>
        </authorList>
    </citation>
    <scope>NUCLEOTIDE SEQUENCE [LARGE SCALE GENOMIC DNA]</scope>
    <source>
        <strain evidence="2 3">CECT 8397</strain>
    </source>
</reference>
<feature type="transmembrane region" description="Helical" evidence="1">
    <location>
        <begin position="231"/>
        <end position="252"/>
    </location>
</feature>
<dbReference type="Proteomes" id="UP000193623">
    <property type="component" value="Unassembled WGS sequence"/>
</dbReference>
<evidence type="ECO:0000313" key="3">
    <source>
        <dbReference type="Proteomes" id="UP000193623"/>
    </source>
</evidence>
<organism evidence="2 3">
    <name type="scientific">Pseudooctadecabacter jejudonensis</name>
    <dbReference type="NCBI Taxonomy" id="1391910"/>
    <lineage>
        <taxon>Bacteria</taxon>
        <taxon>Pseudomonadati</taxon>
        <taxon>Pseudomonadota</taxon>
        <taxon>Alphaproteobacteria</taxon>
        <taxon>Rhodobacterales</taxon>
        <taxon>Paracoccaceae</taxon>
        <taxon>Pseudooctadecabacter</taxon>
    </lineage>
</organism>
<feature type="transmembrane region" description="Helical" evidence="1">
    <location>
        <begin position="14"/>
        <end position="42"/>
    </location>
</feature>
<evidence type="ECO:0000313" key="2">
    <source>
        <dbReference type="EMBL" id="SLN14161.1"/>
    </source>
</evidence>
<keyword evidence="1" id="KW-1133">Transmembrane helix</keyword>
<dbReference type="Pfam" id="PF09948">
    <property type="entry name" value="PpoB2"/>
    <property type="match status" value="1"/>
</dbReference>
<gene>
    <name evidence="2" type="ORF">PSJ8397_00254</name>
</gene>
<feature type="transmembrane region" description="Helical" evidence="1">
    <location>
        <begin position="129"/>
        <end position="151"/>
    </location>
</feature>
<dbReference type="InterPro" id="IPR018688">
    <property type="entry name" value="PpoB2-like"/>
</dbReference>
<keyword evidence="1" id="KW-0472">Membrane</keyword>
<accession>A0A1Y5RCW5</accession>
<dbReference type="AlphaFoldDB" id="A0A1Y5RCW5"/>
<proteinExistence type="predicted"/>
<feature type="transmembrane region" description="Helical" evidence="1">
    <location>
        <begin position="187"/>
        <end position="219"/>
    </location>
</feature>